<comment type="subcellular location">
    <subcellularLocation>
        <location evidence="1">Membrane</location>
        <topology evidence="1">Multi-pass membrane protein</topology>
    </subcellularLocation>
</comment>
<feature type="transmembrane region" description="Helical" evidence="6">
    <location>
        <begin position="243"/>
        <end position="262"/>
    </location>
</feature>
<feature type="transmembrane region" description="Helical" evidence="6">
    <location>
        <begin position="6"/>
        <end position="26"/>
    </location>
</feature>
<dbReference type="Pfam" id="PF03239">
    <property type="entry name" value="FTR1"/>
    <property type="match status" value="1"/>
</dbReference>
<keyword evidence="5 6" id="KW-0472">Membrane</keyword>
<dbReference type="NCBIfam" id="NF041756">
    <property type="entry name" value="EfeU"/>
    <property type="match status" value="1"/>
</dbReference>
<dbReference type="EMBL" id="FNIE01000024">
    <property type="protein sequence ID" value="SDP32795.1"/>
    <property type="molecule type" value="Genomic_DNA"/>
</dbReference>
<evidence type="ECO:0000256" key="2">
    <source>
        <dbReference type="ARBA" id="ARBA00008333"/>
    </source>
</evidence>
<evidence type="ECO:0000256" key="3">
    <source>
        <dbReference type="ARBA" id="ARBA00022692"/>
    </source>
</evidence>
<feature type="transmembrane region" description="Helical" evidence="6">
    <location>
        <begin position="38"/>
        <end position="59"/>
    </location>
</feature>
<evidence type="ECO:0000313" key="8">
    <source>
        <dbReference type="Proteomes" id="UP000199341"/>
    </source>
</evidence>
<feature type="transmembrane region" description="Helical" evidence="6">
    <location>
        <begin position="179"/>
        <end position="203"/>
    </location>
</feature>
<keyword evidence="3 6" id="KW-0812">Transmembrane</keyword>
<comment type="similarity">
    <text evidence="2">Belongs to the oxidase-dependent Fe transporter (OFeT) (TC 9.A.10.1) family.</text>
</comment>
<dbReference type="GO" id="GO:0033573">
    <property type="term" value="C:high-affinity iron permease complex"/>
    <property type="evidence" value="ECO:0007669"/>
    <property type="project" value="InterPro"/>
</dbReference>
<protein>
    <submittedName>
        <fullName evidence="7">High-affinity iron transporter</fullName>
    </submittedName>
</protein>
<dbReference type="InterPro" id="IPR004923">
    <property type="entry name" value="FTR1/Fip1/EfeU"/>
</dbReference>
<dbReference type="GO" id="GO:0015093">
    <property type="term" value="F:ferrous iron transmembrane transporter activity"/>
    <property type="evidence" value="ECO:0007669"/>
    <property type="project" value="TreeGrafter"/>
</dbReference>
<name>A0A1H0RTS9_9ACTN</name>
<proteinExistence type="inferred from homology"/>
<dbReference type="STRING" id="310781.SAMN05216259_1242"/>
<keyword evidence="8" id="KW-1185">Reference proteome</keyword>
<organism evidence="7 8">
    <name type="scientific">Actinacidiphila guanduensis</name>
    <dbReference type="NCBI Taxonomy" id="310781"/>
    <lineage>
        <taxon>Bacteria</taxon>
        <taxon>Bacillati</taxon>
        <taxon>Actinomycetota</taxon>
        <taxon>Actinomycetes</taxon>
        <taxon>Kitasatosporales</taxon>
        <taxon>Streptomycetaceae</taxon>
        <taxon>Actinacidiphila</taxon>
    </lineage>
</organism>
<feature type="transmembrane region" description="Helical" evidence="6">
    <location>
        <begin position="108"/>
        <end position="126"/>
    </location>
</feature>
<accession>A0A1H0RTS9</accession>
<evidence type="ECO:0000313" key="7">
    <source>
        <dbReference type="EMBL" id="SDP32795.1"/>
    </source>
</evidence>
<evidence type="ECO:0000256" key="6">
    <source>
        <dbReference type="SAM" id="Phobius"/>
    </source>
</evidence>
<dbReference type="PANTHER" id="PTHR31632">
    <property type="entry name" value="IRON TRANSPORTER FTH1"/>
    <property type="match status" value="1"/>
</dbReference>
<evidence type="ECO:0000256" key="4">
    <source>
        <dbReference type="ARBA" id="ARBA00022989"/>
    </source>
</evidence>
<dbReference type="OrthoDB" id="7260758at2"/>
<dbReference type="AlphaFoldDB" id="A0A1H0RTS9"/>
<evidence type="ECO:0000256" key="5">
    <source>
        <dbReference type="ARBA" id="ARBA00023136"/>
    </source>
</evidence>
<keyword evidence="4 6" id="KW-1133">Transmembrane helix</keyword>
<evidence type="ECO:0000256" key="1">
    <source>
        <dbReference type="ARBA" id="ARBA00004141"/>
    </source>
</evidence>
<gene>
    <name evidence="7" type="ORF">SAMN05216259_1242</name>
</gene>
<reference evidence="7 8" key="1">
    <citation type="submission" date="2016-10" db="EMBL/GenBank/DDBJ databases">
        <authorList>
            <person name="de Groot N.N."/>
        </authorList>
    </citation>
    <scope>NUCLEOTIDE SEQUENCE [LARGE SCALE GENOMIC DNA]</scope>
    <source>
        <strain evidence="7 8">CGMCC 4.2022</strain>
    </source>
</reference>
<feature type="transmembrane region" description="Helical" evidence="6">
    <location>
        <begin position="146"/>
        <end position="167"/>
    </location>
</feature>
<sequence>MLPTFVIGLREGLEAALIVGIIASFLGQQGRRDALRKVWLGVGAAVAICVAVAIGLQVASSDLPTRQQEQLETVVGAIAVVMVSYMALWMRRHSRNLKKDLEGAAGQALATGSATALVVMAFLSVLREGFETAVFLLATFNESDNPAYGGTGAALGILVAAVVGYGIYKGGVRINLSRFFRITGVVLVIVAAGLVSTAIMTAYEGGWIDRNNPAFNLDWLVRPGTPIASVVTGVLGIQPNPSWAMVTGWLVYAVPMVAVILWPTRRKAPAKPPADLPVNASAG</sequence>
<dbReference type="Proteomes" id="UP000199341">
    <property type="component" value="Unassembled WGS sequence"/>
</dbReference>
<dbReference type="PANTHER" id="PTHR31632:SF2">
    <property type="entry name" value="PLASMA MEMBRANE IRON PERMEASE"/>
    <property type="match status" value="1"/>
</dbReference>
<feature type="transmembrane region" description="Helical" evidence="6">
    <location>
        <begin position="71"/>
        <end position="88"/>
    </location>
</feature>
<dbReference type="RefSeq" id="WP_093788268.1">
    <property type="nucleotide sequence ID" value="NZ_FNIE01000024.1"/>
</dbReference>